<dbReference type="Gene3D" id="3.40.30.80">
    <property type="match status" value="1"/>
</dbReference>
<evidence type="ECO:0000313" key="1">
    <source>
        <dbReference type="EMBL" id="VUW84993.1"/>
    </source>
</evidence>
<dbReference type="AlphaFoldDB" id="A0A564S3K7"/>
<dbReference type="SUPFAM" id="SSF52833">
    <property type="entry name" value="Thioredoxin-like"/>
    <property type="match status" value="1"/>
</dbReference>
<dbReference type="InterPro" id="IPR036249">
    <property type="entry name" value="Thioredoxin-like_sf"/>
</dbReference>
<reference evidence="1 2" key="1">
    <citation type="submission" date="2019-07" db="EMBL/GenBank/DDBJ databases">
        <authorList>
            <person name="Chang H.-W."/>
            <person name="Raman A."/>
            <person name="Venkatesh S."/>
            <person name="Gehrig J."/>
        </authorList>
    </citation>
    <scope>NUCLEOTIDE SEQUENCE [LARGE SCALE GENOMIC DNA]</scope>
    <source>
        <strain evidence="1">B.longum_ssp_infantis_4</strain>
    </source>
</reference>
<name>A0A564S3K7_BIFLI</name>
<accession>A0A564S3K7</accession>
<protein>
    <recommendedName>
        <fullName evidence="3">Thioredoxin</fullName>
    </recommendedName>
</protein>
<evidence type="ECO:0000313" key="2">
    <source>
        <dbReference type="Proteomes" id="UP000319252"/>
    </source>
</evidence>
<dbReference type="EMBL" id="CABHML010000073">
    <property type="protein sequence ID" value="VUW84993.1"/>
    <property type="molecule type" value="Genomic_DNA"/>
</dbReference>
<sequence>MNPACWLCESSSLSTFLRIASLNPAVRAEAYDVALFPELKDHYGAMSVPCIVVTRADGTRRVEFGKKSIPQMLELVGA</sequence>
<proteinExistence type="predicted"/>
<gene>
    <name evidence="1" type="ORF">BLONGUMMC1_02053</name>
</gene>
<evidence type="ECO:0008006" key="3">
    <source>
        <dbReference type="Google" id="ProtNLM"/>
    </source>
</evidence>
<organism evidence="1 2">
    <name type="scientific">Bifidobacterium longum subsp. infantis</name>
    <dbReference type="NCBI Taxonomy" id="1682"/>
    <lineage>
        <taxon>Bacteria</taxon>
        <taxon>Bacillati</taxon>
        <taxon>Actinomycetota</taxon>
        <taxon>Actinomycetes</taxon>
        <taxon>Bifidobacteriales</taxon>
        <taxon>Bifidobacteriaceae</taxon>
        <taxon>Bifidobacterium</taxon>
    </lineage>
</organism>
<dbReference type="Proteomes" id="UP000319252">
    <property type="component" value="Unassembled WGS sequence"/>
</dbReference>